<protein>
    <submittedName>
        <fullName evidence="2">M23 family metallopeptidase</fullName>
    </submittedName>
</protein>
<sequence length="580" mass="65588">MSKILSFTLLLLFSLGLVGQNNYPQDYFISPLPIKLYSSGTFGELRSNHFHSGLDLKTQGKVGIPVLAAAEGDIVRIKVSPYGFGKALYLRHPNGYTTVYAHLLSFSPDLEAYIISEMRRLQKNEIELYPPAAKFHYNQGDTLALSGNSGGSGGPHLHFEVRDSRTEKIINPLLFGFEVEDHRQPELGPLQVYYFENHQPAGQKEYSLLQKQAGDYVLTGDGIVDASGAVSFGLSAIDRQDGYNNRNGVYDLKLYVGDDLIHEFKMETFAFAESRYINAHIDYGLKACCKQTSHRLYREPGNKLSTYPAQAEAGHLTFDKDTVVPVRIEARDVAGNLSVLNFDLQYTAVQEASSELEPISEEELGNSEFLIARVEPDQAELIKGESYELNIKPGSFYREYVLEIAQEELPETYSDLFTFGSREIPVHLYYDLKLRLNHLPKGVDPSKFFIASYQDGKYDEYEGGSYKDGWISTRTRQLGQFAIALDTLAPEISAIDFKDGMPLKQSQLQIRVRDDLSGLQEYDAWVNGEWVPIYYDAKTDRLLLKTKYWPLSQDSKQVLKLRVVDDKKNVSEQTWTLFAP</sequence>
<dbReference type="InterPro" id="IPR016047">
    <property type="entry name" value="M23ase_b-sheet_dom"/>
</dbReference>
<evidence type="ECO:0000313" key="3">
    <source>
        <dbReference type="Proteomes" id="UP000516305"/>
    </source>
</evidence>
<gene>
    <name evidence="2" type="ORF">H4K34_14115</name>
</gene>
<dbReference type="SUPFAM" id="SSF51261">
    <property type="entry name" value="Duplicated hybrid motif"/>
    <property type="match status" value="2"/>
</dbReference>
<name>A0A7H0VCQ6_9FLAO</name>
<dbReference type="CDD" id="cd12797">
    <property type="entry name" value="M23_peptidase"/>
    <property type="match status" value="1"/>
</dbReference>
<reference evidence="2 3" key="1">
    <citation type="submission" date="2020-08" db="EMBL/GenBank/DDBJ databases">
        <title>Croceimicrobium hydrocarbonivorans gen. nov., sp. nov., a novel marine bacterium isolated from a bacterial consortium that degrades polyethylene terephthalate.</title>
        <authorList>
            <person name="Liu R."/>
        </authorList>
    </citation>
    <scope>NUCLEOTIDE SEQUENCE [LARGE SCALE GENOMIC DNA]</scope>
    <source>
        <strain evidence="2 3">A20-9</strain>
    </source>
</reference>
<dbReference type="RefSeq" id="WP_210758036.1">
    <property type="nucleotide sequence ID" value="NZ_CP060139.1"/>
</dbReference>
<dbReference type="GO" id="GO:0004222">
    <property type="term" value="F:metalloendopeptidase activity"/>
    <property type="evidence" value="ECO:0007669"/>
    <property type="project" value="TreeGrafter"/>
</dbReference>
<dbReference type="KEGG" id="chyd:H4K34_14115"/>
<dbReference type="Pfam" id="PF01551">
    <property type="entry name" value="Peptidase_M23"/>
    <property type="match status" value="1"/>
</dbReference>
<feature type="domain" description="M23ase beta-sheet core" evidence="1">
    <location>
        <begin position="50"/>
        <end position="106"/>
    </location>
</feature>
<dbReference type="EMBL" id="CP060139">
    <property type="protein sequence ID" value="QNR23504.1"/>
    <property type="molecule type" value="Genomic_DNA"/>
</dbReference>
<evidence type="ECO:0000259" key="1">
    <source>
        <dbReference type="Pfam" id="PF01551"/>
    </source>
</evidence>
<dbReference type="PANTHER" id="PTHR21666:SF285">
    <property type="entry name" value="M23 FAMILY METALLOPEPTIDASE"/>
    <property type="match status" value="1"/>
</dbReference>
<accession>A0A7H0VCQ6</accession>
<dbReference type="AlphaFoldDB" id="A0A7H0VCQ6"/>
<organism evidence="2 3">
    <name type="scientific">Croceimicrobium hydrocarbonivorans</name>
    <dbReference type="NCBI Taxonomy" id="2761580"/>
    <lineage>
        <taxon>Bacteria</taxon>
        <taxon>Pseudomonadati</taxon>
        <taxon>Bacteroidota</taxon>
        <taxon>Flavobacteriia</taxon>
        <taxon>Flavobacteriales</taxon>
        <taxon>Owenweeksiaceae</taxon>
        <taxon>Croceimicrobium</taxon>
    </lineage>
</organism>
<dbReference type="Gene3D" id="2.70.70.10">
    <property type="entry name" value="Glucose Permease (Domain IIA)"/>
    <property type="match status" value="1"/>
</dbReference>
<dbReference type="InterPro" id="IPR050570">
    <property type="entry name" value="Cell_wall_metabolism_enzyme"/>
</dbReference>
<dbReference type="InterPro" id="IPR011055">
    <property type="entry name" value="Dup_hybrid_motif"/>
</dbReference>
<keyword evidence="3" id="KW-1185">Reference proteome</keyword>
<dbReference type="Proteomes" id="UP000516305">
    <property type="component" value="Chromosome"/>
</dbReference>
<evidence type="ECO:0000313" key="2">
    <source>
        <dbReference type="EMBL" id="QNR23504.1"/>
    </source>
</evidence>
<dbReference type="PANTHER" id="PTHR21666">
    <property type="entry name" value="PEPTIDASE-RELATED"/>
    <property type="match status" value="1"/>
</dbReference>
<proteinExistence type="predicted"/>